<reference evidence="2" key="1">
    <citation type="journal article" date="2019" name="Int. J. Syst. Evol. Microbiol.">
        <title>The Global Catalogue of Microorganisms (GCM) 10K type strain sequencing project: providing services to taxonomists for standard genome sequencing and annotation.</title>
        <authorList>
            <consortium name="The Broad Institute Genomics Platform"/>
            <consortium name="The Broad Institute Genome Sequencing Center for Infectious Disease"/>
            <person name="Wu L."/>
            <person name="Ma J."/>
        </authorList>
    </citation>
    <scope>NUCLEOTIDE SEQUENCE [LARGE SCALE GENOMIC DNA]</scope>
    <source>
        <strain evidence="2">JCM 16929</strain>
    </source>
</reference>
<dbReference type="Gene3D" id="3.40.50.720">
    <property type="entry name" value="NAD(P)-binding Rossmann-like Domain"/>
    <property type="match status" value="1"/>
</dbReference>
<evidence type="ECO:0000313" key="2">
    <source>
        <dbReference type="Proteomes" id="UP001501490"/>
    </source>
</evidence>
<name>A0ABP7APD4_9ACTN</name>
<dbReference type="SUPFAM" id="SSF51735">
    <property type="entry name" value="NAD(P)-binding Rossmann-fold domains"/>
    <property type="match status" value="1"/>
</dbReference>
<accession>A0ABP7APD4</accession>
<comment type="caution">
    <text evidence="1">The sequence shown here is derived from an EMBL/GenBank/DDBJ whole genome shotgun (WGS) entry which is preliminary data.</text>
</comment>
<protein>
    <recommendedName>
        <fullName evidence="3">Short chain dehydrogenase</fullName>
    </recommendedName>
</protein>
<dbReference type="Pfam" id="PF00106">
    <property type="entry name" value="adh_short"/>
    <property type="match status" value="1"/>
</dbReference>
<evidence type="ECO:0000313" key="1">
    <source>
        <dbReference type="EMBL" id="GAA3636821.1"/>
    </source>
</evidence>
<proteinExistence type="predicted"/>
<dbReference type="EMBL" id="BAABAB010000043">
    <property type="protein sequence ID" value="GAA3636821.1"/>
    <property type="molecule type" value="Genomic_DNA"/>
</dbReference>
<gene>
    <name evidence="1" type="ORF">GCM10022236_44200</name>
</gene>
<organism evidence="1 2">
    <name type="scientific">Microlunatus ginsengisoli</name>
    <dbReference type="NCBI Taxonomy" id="363863"/>
    <lineage>
        <taxon>Bacteria</taxon>
        <taxon>Bacillati</taxon>
        <taxon>Actinomycetota</taxon>
        <taxon>Actinomycetes</taxon>
        <taxon>Propionibacteriales</taxon>
        <taxon>Propionibacteriaceae</taxon>
        <taxon>Microlunatus</taxon>
    </lineage>
</organism>
<dbReference type="Proteomes" id="UP001501490">
    <property type="component" value="Unassembled WGS sequence"/>
</dbReference>
<evidence type="ECO:0008006" key="3">
    <source>
        <dbReference type="Google" id="ProtNLM"/>
    </source>
</evidence>
<dbReference type="InterPro" id="IPR002347">
    <property type="entry name" value="SDR_fam"/>
</dbReference>
<sequence length="45" mass="4881">MIEIEEWRQVFETNVTATMRGIQTCAPLIRDSGGGSIVNIGSLGE</sequence>
<dbReference type="InterPro" id="IPR036291">
    <property type="entry name" value="NAD(P)-bd_dom_sf"/>
</dbReference>
<keyword evidence="2" id="KW-1185">Reference proteome</keyword>